<feature type="compositionally biased region" description="Basic and acidic residues" evidence="1">
    <location>
        <begin position="9"/>
        <end position="23"/>
    </location>
</feature>
<gene>
    <name evidence="2" type="ORF">UCREL1_3938</name>
</gene>
<accession>M7TGG9</accession>
<reference evidence="3" key="1">
    <citation type="journal article" date="2013" name="Genome Announc.">
        <title>Draft genome sequence of the grapevine dieback fungus Eutypa lata UCR-EL1.</title>
        <authorList>
            <person name="Blanco-Ulate B."/>
            <person name="Rolshausen P.E."/>
            <person name="Cantu D."/>
        </authorList>
    </citation>
    <scope>NUCLEOTIDE SEQUENCE [LARGE SCALE GENOMIC DNA]</scope>
    <source>
        <strain evidence="3">UCR-EL1</strain>
    </source>
</reference>
<sequence length="94" mass="10474">MTTISYSSSDKKDDTPARSDSVKFSKSKSVFPSNEDQKKGQEMAKILWGDLIKQNHEQRDLVRQTDPNVYDARENDTPESSEPSESSGPTPGIP</sequence>
<evidence type="ECO:0000313" key="2">
    <source>
        <dbReference type="EMBL" id="EMR69041.1"/>
    </source>
</evidence>
<feature type="region of interest" description="Disordered" evidence="1">
    <location>
        <begin position="57"/>
        <end position="94"/>
    </location>
</feature>
<proteinExistence type="predicted"/>
<dbReference type="AlphaFoldDB" id="M7TGG9"/>
<evidence type="ECO:0000313" key="3">
    <source>
        <dbReference type="Proteomes" id="UP000012174"/>
    </source>
</evidence>
<organism evidence="2 3">
    <name type="scientific">Eutypa lata (strain UCR-EL1)</name>
    <name type="common">Grapevine dieback disease fungus</name>
    <name type="synonym">Eutypa armeniacae</name>
    <dbReference type="NCBI Taxonomy" id="1287681"/>
    <lineage>
        <taxon>Eukaryota</taxon>
        <taxon>Fungi</taxon>
        <taxon>Dikarya</taxon>
        <taxon>Ascomycota</taxon>
        <taxon>Pezizomycotina</taxon>
        <taxon>Sordariomycetes</taxon>
        <taxon>Xylariomycetidae</taxon>
        <taxon>Xylariales</taxon>
        <taxon>Diatrypaceae</taxon>
        <taxon>Eutypa</taxon>
    </lineage>
</organism>
<dbReference type="EMBL" id="KB706139">
    <property type="protein sequence ID" value="EMR69041.1"/>
    <property type="molecule type" value="Genomic_DNA"/>
</dbReference>
<keyword evidence="3" id="KW-1185">Reference proteome</keyword>
<feature type="compositionally biased region" description="Low complexity" evidence="1">
    <location>
        <begin position="24"/>
        <end position="33"/>
    </location>
</feature>
<feature type="compositionally biased region" description="Low complexity" evidence="1">
    <location>
        <begin position="78"/>
        <end position="94"/>
    </location>
</feature>
<dbReference type="HOGENOM" id="CLU_2386166_0_0_1"/>
<feature type="region of interest" description="Disordered" evidence="1">
    <location>
        <begin position="1"/>
        <end position="42"/>
    </location>
</feature>
<evidence type="ECO:0000256" key="1">
    <source>
        <dbReference type="SAM" id="MobiDB-lite"/>
    </source>
</evidence>
<name>M7TGG9_EUTLA</name>
<dbReference type="KEGG" id="ela:UCREL1_3938"/>
<dbReference type="OrthoDB" id="10530730at2759"/>
<protein>
    <submittedName>
        <fullName evidence="2">Uncharacterized protein</fullName>
    </submittedName>
</protein>
<dbReference type="Proteomes" id="UP000012174">
    <property type="component" value="Unassembled WGS sequence"/>
</dbReference>